<name>A0A8X8BB30_BRACI</name>
<evidence type="ECO:0000256" key="1">
    <source>
        <dbReference type="SAM" id="MobiDB-lite"/>
    </source>
</evidence>
<feature type="compositionally biased region" description="Basic and acidic residues" evidence="1">
    <location>
        <begin position="395"/>
        <end position="410"/>
    </location>
</feature>
<keyword evidence="2" id="KW-0472">Membrane</keyword>
<keyword evidence="2" id="KW-1133">Transmembrane helix</keyword>
<dbReference type="OrthoDB" id="1908091at2759"/>
<feature type="compositionally biased region" description="Basic and acidic residues" evidence="1">
    <location>
        <begin position="662"/>
        <end position="672"/>
    </location>
</feature>
<dbReference type="PANTHER" id="PTHR33870:SF29">
    <property type="entry name" value="DENTIN SIALOPHOSPHOPROTEIN"/>
    <property type="match status" value="1"/>
</dbReference>
<feature type="compositionally biased region" description="Acidic residues" evidence="1">
    <location>
        <begin position="205"/>
        <end position="216"/>
    </location>
</feature>
<feature type="region of interest" description="Disordered" evidence="1">
    <location>
        <begin position="596"/>
        <end position="751"/>
    </location>
</feature>
<dbReference type="PANTHER" id="PTHR33870">
    <property type="entry name" value="CARDIOMYOPATHY-ASSOCIATED PROTEIN"/>
    <property type="match status" value="1"/>
</dbReference>
<feature type="region of interest" description="Disordered" evidence="1">
    <location>
        <begin position="395"/>
        <end position="441"/>
    </location>
</feature>
<evidence type="ECO:0000256" key="2">
    <source>
        <dbReference type="SAM" id="Phobius"/>
    </source>
</evidence>
<gene>
    <name evidence="3" type="ORF">Bca52824_010265</name>
</gene>
<protein>
    <submittedName>
        <fullName evidence="3">Uncharacterized protein</fullName>
    </submittedName>
</protein>
<sequence length="751" mass="85027">MGVDAKDVCVIVWKVIRFSTNTTCRYVKRYPVASGVSAFVIFLYTFLPWIFYAMLCSSPLIACASFYLRNHLSTKIDEEEKRTDRGGLSEGRTEKAELKHQRSVRRNARREVEEVGKDWDSYQASEDERGKVILTTLYGELPPETIAPDLEAFKRDRTFLAAEESFAESNLDNEGYVFVEDPLERVTSVCDGETELECSSTSSSSEEEDDEEEEEKETNTVIVAWTEDDQKNLMDLGTSEIERNKRLENLITRRRSRRLFLLAAEGSLMDMEVPRICVGRNYYGFDKDNYETDGVIMPGSAPSVMLPRRNPFDLPYDPQEEKPNLTGDSFQQEFADANPKDIFFCRHESFHHRIFPSESQNDSKLESLWRKTVDDFLGDLGSNDQLPVMKESDVEAGEVRIETDSIRNNDDSDSNMTLSPREREKDFNVSDQSDASETFFKRNEDRVGKSLAGLVPRSGGSSSLANARQRYVEHFGYSIKRSHVTTHSVDSDLQVEVSELGSHPSSLDGHDSSDEERSLFGYESEIGKEMGFDGEESGILPVGKLDQELNETKSLSFLEIEEAGNLEPMVSYMFFFSYMQMDLKKLPRNSADEIKMSYNSDEPEPSQRTYQESEEPCDRNDQEVMQQLPEAETSDVNDHGNSEDSATSPTSVLEDMLPPGHTHSEDLDHTSDGLRPTVDQPAESSSIQSNEHSDPTEETIVETVCLNATETVQEKQEGSEELLINDESKSAEDRRSLSTYPSAEQLNSHNN</sequence>
<evidence type="ECO:0000313" key="4">
    <source>
        <dbReference type="Proteomes" id="UP000886595"/>
    </source>
</evidence>
<feature type="transmembrane region" description="Helical" evidence="2">
    <location>
        <begin position="35"/>
        <end position="55"/>
    </location>
</feature>
<feature type="region of interest" description="Disordered" evidence="1">
    <location>
        <begin position="79"/>
        <end position="105"/>
    </location>
</feature>
<reference evidence="3 4" key="1">
    <citation type="submission" date="2020-02" db="EMBL/GenBank/DDBJ databases">
        <authorList>
            <person name="Ma Q."/>
            <person name="Huang Y."/>
            <person name="Song X."/>
            <person name="Pei D."/>
        </authorList>
    </citation>
    <scope>NUCLEOTIDE SEQUENCE [LARGE SCALE GENOMIC DNA]</scope>
    <source>
        <strain evidence="3">Sxm20200214</strain>
        <tissue evidence="3">Leaf</tissue>
    </source>
</reference>
<feature type="region of interest" description="Disordered" evidence="1">
    <location>
        <begin position="191"/>
        <end position="218"/>
    </location>
</feature>
<keyword evidence="4" id="KW-1185">Reference proteome</keyword>
<feature type="compositionally biased region" description="Polar residues" evidence="1">
    <location>
        <begin position="737"/>
        <end position="751"/>
    </location>
</feature>
<accession>A0A8X8BB30</accession>
<feature type="compositionally biased region" description="Basic and acidic residues" evidence="1">
    <location>
        <begin position="79"/>
        <end position="100"/>
    </location>
</feature>
<dbReference type="EMBL" id="JAAMPC010000002">
    <property type="protein sequence ID" value="KAG2327537.1"/>
    <property type="molecule type" value="Genomic_DNA"/>
</dbReference>
<evidence type="ECO:0000313" key="3">
    <source>
        <dbReference type="EMBL" id="KAG2327537.1"/>
    </source>
</evidence>
<feature type="compositionally biased region" description="Basic and acidic residues" evidence="1">
    <location>
        <begin position="726"/>
        <end position="736"/>
    </location>
</feature>
<comment type="caution">
    <text evidence="3">The sequence shown here is derived from an EMBL/GenBank/DDBJ whole genome shotgun (WGS) entry which is preliminary data.</text>
</comment>
<dbReference type="AlphaFoldDB" id="A0A8X8BB30"/>
<proteinExistence type="predicted"/>
<organism evidence="3 4">
    <name type="scientific">Brassica carinata</name>
    <name type="common">Ethiopian mustard</name>
    <name type="synonym">Abyssinian cabbage</name>
    <dbReference type="NCBI Taxonomy" id="52824"/>
    <lineage>
        <taxon>Eukaryota</taxon>
        <taxon>Viridiplantae</taxon>
        <taxon>Streptophyta</taxon>
        <taxon>Embryophyta</taxon>
        <taxon>Tracheophyta</taxon>
        <taxon>Spermatophyta</taxon>
        <taxon>Magnoliopsida</taxon>
        <taxon>eudicotyledons</taxon>
        <taxon>Gunneridae</taxon>
        <taxon>Pentapetalae</taxon>
        <taxon>rosids</taxon>
        <taxon>malvids</taxon>
        <taxon>Brassicales</taxon>
        <taxon>Brassicaceae</taxon>
        <taxon>Brassiceae</taxon>
        <taxon>Brassica</taxon>
    </lineage>
</organism>
<dbReference type="Proteomes" id="UP000886595">
    <property type="component" value="Unassembled WGS sequence"/>
</dbReference>
<keyword evidence="2" id="KW-0812">Transmembrane</keyword>